<comment type="caution">
    <text evidence="2">The sequence shown here is derived from an EMBL/GenBank/DDBJ whole genome shotgun (WGS) entry which is preliminary data.</text>
</comment>
<sequence length="276" mass="29608">MRALATFGLHGNLEGDFSIELHGRVHSAGCSSATAAVLLHFLGQSNAIPSGVTCSEGGLEGSERSDGEGGDLGLTGGPETCWLTLSSERAHSLYTCHAHCQDLVHLGCQRNGKLMDCLAPHDTLDSFYSSSQVKTKLLHEACEKRHSRSQPNTLSPRIKAEIFLATVNLHSCSIGPLGIQQLCFRRPYDTLLPILVILHGLSKSGSRMHSGGCGCRSRTEEGAIALHGYLHGRRAVASAASHPEQSQEALKAVKHTGAAPLKEQMPKQMSRPHEDH</sequence>
<name>A0A835NQN0_9PASS</name>
<proteinExistence type="predicted"/>
<keyword evidence="4" id="KW-1185">Reference proteome</keyword>
<reference evidence="2" key="1">
    <citation type="submission" date="2020-10" db="EMBL/GenBank/DDBJ databases">
        <title>Feather gene expression reveals the developmental basis of iridescence in African starlings.</title>
        <authorList>
            <person name="Rubenstein D.R."/>
        </authorList>
    </citation>
    <scope>NUCLEOTIDE SEQUENCE</scope>
    <source>
        <strain evidence="2">SS15</strain>
        <tissue evidence="2">Liver</tissue>
    </source>
</reference>
<evidence type="ECO:0000256" key="1">
    <source>
        <dbReference type="SAM" id="MobiDB-lite"/>
    </source>
</evidence>
<feature type="region of interest" description="Disordered" evidence="1">
    <location>
        <begin position="240"/>
        <end position="276"/>
    </location>
</feature>
<dbReference type="OrthoDB" id="74314at2759"/>
<reference evidence="3 4" key="2">
    <citation type="journal article" date="2021" name="J. Hered.">
        <title>Feather Gene Expression Elucidates the Developmental Basis of Plumage Iridescence in African Starlings.</title>
        <authorList>
            <person name="Rubenstein D.R."/>
            <person name="Corvelo A."/>
            <person name="MacManes M.D."/>
            <person name="Maia R."/>
            <person name="Narzisi G."/>
            <person name="Rousaki A."/>
            <person name="Vandenabeele P."/>
            <person name="Shawkey M.D."/>
            <person name="Solomon J."/>
        </authorList>
    </citation>
    <scope>NUCLEOTIDE SEQUENCE [LARGE SCALE GENOMIC DNA]</scope>
    <source>
        <strain evidence="3">SS15</strain>
    </source>
</reference>
<accession>A0A835NQN0</accession>
<evidence type="ECO:0000313" key="3">
    <source>
        <dbReference type="EMBL" id="KAI1239344.1"/>
    </source>
</evidence>
<dbReference type="EMBL" id="JADDUC020000005">
    <property type="protein sequence ID" value="KAI1239344.1"/>
    <property type="molecule type" value="Genomic_DNA"/>
</dbReference>
<evidence type="ECO:0000313" key="4">
    <source>
        <dbReference type="Proteomes" id="UP000618051"/>
    </source>
</evidence>
<organism evidence="2">
    <name type="scientific">Lamprotornis superbus</name>
    <dbReference type="NCBI Taxonomy" id="245042"/>
    <lineage>
        <taxon>Eukaryota</taxon>
        <taxon>Metazoa</taxon>
        <taxon>Chordata</taxon>
        <taxon>Craniata</taxon>
        <taxon>Vertebrata</taxon>
        <taxon>Euteleostomi</taxon>
        <taxon>Archelosauria</taxon>
        <taxon>Archosauria</taxon>
        <taxon>Dinosauria</taxon>
        <taxon>Saurischia</taxon>
        <taxon>Theropoda</taxon>
        <taxon>Coelurosauria</taxon>
        <taxon>Aves</taxon>
        <taxon>Neognathae</taxon>
        <taxon>Neoaves</taxon>
        <taxon>Telluraves</taxon>
        <taxon>Australaves</taxon>
        <taxon>Passeriformes</taxon>
        <taxon>Sturnidae</taxon>
        <taxon>Lamprotornis</taxon>
    </lineage>
</organism>
<evidence type="ECO:0000313" key="2">
    <source>
        <dbReference type="EMBL" id="KAG0119305.1"/>
    </source>
</evidence>
<dbReference type="EMBL" id="JADDUC010000090">
    <property type="protein sequence ID" value="KAG0119305.1"/>
    <property type="molecule type" value="Genomic_DNA"/>
</dbReference>
<gene>
    <name evidence="3" type="ORF">IHE44_0012462</name>
    <name evidence="2" type="ORF">IHE44_014499</name>
</gene>
<dbReference type="AlphaFoldDB" id="A0A835NQN0"/>
<reference evidence="3" key="3">
    <citation type="submission" date="2022-01" db="EMBL/GenBank/DDBJ databases">
        <authorList>
            <person name="Rubenstein D.R."/>
        </authorList>
    </citation>
    <scope>NUCLEOTIDE SEQUENCE</scope>
    <source>
        <strain evidence="3">SS15</strain>
        <tissue evidence="3">Liver</tissue>
    </source>
</reference>
<protein>
    <submittedName>
        <fullName evidence="2">Uncharacterized protein</fullName>
    </submittedName>
</protein>
<dbReference type="Proteomes" id="UP000618051">
    <property type="component" value="Unassembled WGS sequence"/>
</dbReference>